<evidence type="ECO:0000313" key="2">
    <source>
        <dbReference type="Proteomes" id="UP000192708"/>
    </source>
</evidence>
<dbReference type="Proteomes" id="UP000192708">
    <property type="component" value="Unassembled WGS sequence"/>
</dbReference>
<sequence>MELVILSGGAAAGVVRGVQADFEKNTSCSINATFNAVGQMRDQLIGGGACDLIILTKQLIDLLIASGHVIAGSEQSLGLVKTGVAIKSGKSAPAISTREELLETLLSAKGIYFPDPEKATAGIHVMSVLKALGLDKTHSDKFRTYPNGAVAMAAMAACDEEDLIGSTQVTEINITPGCELIGLLPKEFELATDYTLGICTNAKNPELAKQLANILTGSGSAEIRKKIGFEF</sequence>
<name>A0A1W2BFK5_9BURK</name>
<dbReference type="PANTHER" id="PTHR30632">
    <property type="entry name" value="MOLYBDATE-BINDING PERIPLASMIC PROTEIN"/>
    <property type="match status" value="1"/>
</dbReference>
<dbReference type="RefSeq" id="WP_084284952.1">
    <property type="nucleotide sequence ID" value="NZ_FWXJ01000013.1"/>
</dbReference>
<dbReference type="PANTHER" id="PTHR30632:SF11">
    <property type="entry name" value="BLR4797 PROTEIN"/>
    <property type="match status" value="1"/>
</dbReference>
<dbReference type="OrthoDB" id="8902433at2"/>
<dbReference type="InterPro" id="IPR050682">
    <property type="entry name" value="ModA/WtpA"/>
</dbReference>
<dbReference type="Pfam" id="PF13531">
    <property type="entry name" value="SBP_bac_11"/>
    <property type="match status" value="1"/>
</dbReference>
<dbReference type="Gene3D" id="3.40.190.10">
    <property type="entry name" value="Periplasmic binding protein-like II"/>
    <property type="match status" value="2"/>
</dbReference>
<proteinExistence type="predicted"/>
<keyword evidence="2" id="KW-1185">Reference proteome</keyword>
<dbReference type="SUPFAM" id="SSF53850">
    <property type="entry name" value="Periplasmic binding protein-like II"/>
    <property type="match status" value="1"/>
</dbReference>
<reference evidence="1 2" key="1">
    <citation type="submission" date="2017-04" db="EMBL/GenBank/DDBJ databases">
        <authorList>
            <person name="Afonso C.L."/>
            <person name="Miller P.J."/>
            <person name="Scott M.A."/>
            <person name="Spackman E."/>
            <person name="Goraichik I."/>
            <person name="Dimitrov K.M."/>
            <person name="Suarez D.L."/>
            <person name="Swayne D.E."/>
        </authorList>
    </citation>
    <scope>NUCLEOTIDE SEQUENCE [LARGE SCALE GENOMIC DNA]</scope>
    <source>
        <strain evidence="1 2">VK13</strain>
    </source>
</reference>
<dbReference type="STRING" id="1938817.SAMN06296008_11310"/>
<protein>
    <submittedName>
        <fullName evidence="1">Molybdate transport system substrate-binding protein</fullName>
    </submittedName>
</protein>
<dbReference type="AlphaFoldDB" id="A0A1W2BFK5"/>
<dbReference type="EMBL" id="FWXJ01000013">
    <property type="protein sequence ID" value="SMC71636.1"/>
    <property type="molecule type" value="Genomic_DNA"/>
</dbReference>
<gene>
    <name evidence="1" type="ORF">SAMN06296008_11310</name>
</gene>
<dbReference type="GO" id="GO:0030973">
    <property type="term" value="F:molybdate ion binding"/>
    <property type="evidence" value="ECO:0007669"/>
    <property type="project" value="TreeGrafter"/>
</dbReference>
<evidence type="ECO:0000313" key="1">
    <source>
        <dbReference type="EMBL" id="SMC71636.1"/>
    </source>
</evidence>
<dbReference type="GO" id="GO:0015689">
    <property type="term" value="P:molybdate ion transport"/>
    <property type="evidence" value="ECO:0007669"/>
    <property type="project" value="TreeGrafter"/>
</dbReference>
<organism evidence="1 2">
    <name type="scientific">Polynucleobacter kasalickyi</name>
    <dbReference type="NCBI Taxonomy" id="1938817"/>
    <lineage>
        <taxon>Bacteria</taxon>
        <taxon>Pseudomonadati</taxon>
        <taxon>Pseudomonadota</taxon>
        <taxon>Betaproteobacteria</taxon>
        <taxon>Burkholderiales</taxon>
        <taxon>Burkholderiaceae</taxon>
        <taxon>Polynucleobacter</taxon>
    </lineage>
</organism>
<accession>A0A1W2BFK5</accession>